<dbReference type="PANTHER" id="PTHR32305:SF15">
    <property type="entry name" value="PROTEIN RHSA-RELATED"/>
    <property type="match status" value="1"/>
</dbReference>
<dbReference type="Proteomes" id="UP000232196">
    <property type="component" value="Unassembled WGS sequence"/>
</dbReference>
<keyword evidence="2" id="KW-0472">Membrane</keyword>
<dbReference type="InterPro" id="IPR022385">
    <property type="entry name" value="Rhs_assc_core"/>
</dbReference>
<dbReference type="InterPro" id="IPR056823">
    <property type="entry name" value="TEN-like_YD-shell"/>
</dbReference>
<dbReference type="EMBL" id="NPDN01000016">
    <property type="protein sequence ID" value="PJZ23910.1"/>
    <property type="molecule type" value="Genomic_DNA"/>
</dbReference>
<proteinExistence type="predicted"/>
<feature type="domain" description="Teneurin-like YD-shell" evidence="3">
    <location>
        <begin position="1743"/>
        <end position="1832"/>
    </location>
</feature>
<evidence type="ECO:0000256" key="2">
    <source>
        <dbReference type="SAM" id="Phobius"/>
    </source>
</evidence>
<gene>
    <name evidence="4" type="ORF">CH357_18720</name>
</gene>
<dbReference type="NCBIfam" id="TIGR01643">
    <property type="entry name" value="YD_repeat_2x"/>
    <property type="match status" value="1"/>
</dbReference>
<feature type="transmembrane region" description="Helical" evidence="2">
    <location>
        <begin position="1640"/>
        <end position="1661"/>
    </location>
</feature>
<evidence type="ECO:0000313" key="5">
    <source>
        <dbReference type="Proteomes" id="UP000232196"/>
    </source>
</evidence>
<dbReference type="NCBIfam" id="TIGR03696">
    <property type="entry name" value="Rhs_assc_core"/>
    <property type="match status" value="1"/>
</dbReference>
<keyword evidence="2" id="KW-1133">Transmembrane helix</keyword>
<name>A0A2M9X886_9LEPT</name>
<dbReference type="InterPro" id="IPR006530">
    <property type="entry name" value="YD"/>
</dbReference>
<reference evidence="4 5" key="1">
    <citation type="submission" date="2017-07" db="EMBL/GenBank/DDBJ databases">
        <title>Leptospira spp. isolated from tropical soils.</title>
        <authorList>
            <person name="Thibeaux R."/>
            <person name="Iraola G."/>
            <person name="Ferres I."/>
            <person name="Bierque E."/>
            <person name="Girault D."/>
            <person name="Soupe-Gilbert M.-E."/>
            <person name="Picardeau M."/>
            <person name="Goarant C."/>
        </authorList>
    </citation>
    <scope>NUCLEOTIDE SEQUENCE [LARGE SCALE GENOMIC DNA]</scope>
    <source>
        <strain evidence="4 5">MCA1-C-A1</strain>
    </source>
</reference>
<dbReference type="PANTHER" id="PTHR32305">
    <property type="match status" value="1"/>
</dbReference>
<sequence>MFGSESYNDLNFTYGSNGFLLTEPLVDTNLNTPTSTVNLFVPSALLMYANLYFGNPLPTQPTATEKRLATYLQYSMKYPVPDRDACNNGASACLCAAYAPCWGGNPNFFAILASLCLDYNNWGGPNYCASGITSGLTSWTPMDLDGNGILDFVSIVGTESSNSIRLRAWKVQNGTIDPNGSFLSPVLPLHYNTFFQTADLDGDGRTDFAFESGGKLSVIYSQSNSFSNPVSFSNVALPVASQNMQAFRPYSYYYENSSLNPKRMIADKAQIDWFADMNSDNLADFIHYDGTKFNIYLNQKGSFSNAIQVTGTSNYFINEFIDLDSDGKAEHVRLVQYSQNPQYTNVSNQLQVANEQAETLTNDFHTKEDILNSILSAGANSVSNSDFNSLIDYYLKGCSYYIANSGSGGVVISVPNSSGANVNCIQTDPNYIDITQLQSAKTGTPIPSTNTLLNDLQLVFASTIGPVNTSITSLQNQLNSLNASTNGTIRFRLDVTSFDLASQTATVTQYDLGTSADRLRSFFGDVNSDGLPDFITIVGNQIKVSLNTNHGFSAQVSSVLNATDVSKTTQFNFSDVNSDGLDDLVLYNKENKNVESYISNGAGSLTYNSNFGFGQFDLNEQTSGGVYKADQGQFIIQDINGDGSKDALLIKLWQDKTQGHVFVRSTNPKASNEDDLLSVTNGTQTSTVGYTTKQLHPGAILPGSGDYPNLPDTSNGFLVTSLHTEMGSGISKTEAYSYSNARLYNGVQEKARGLGFSNFTEKDSDTNFYTITEYFQNDYRLAGVVSTERMYNSSGNLINETIQSGFQFPNPFGTEIAVPTNISKNSFHNGVLELTTNETISYDSYGFALIDSENAGSHSIVTTNSYSNDTTNWIFGRTIRNRKLVDGGLVQDQLFSYNGNLLETLTQFPGTNVEQISSFTYDTYGNPITITNTLGFTTSISYDNTIHAYPVQTVNPLGHITSAQYDSTLGLEISKTDPNGGVTSKTYDVFGRLLTITYPGNTVWNESYEYGNTGKYDLINLSNNESLTKVIRDNISGIETSATQYTDPLEQVIRSVSDTATSGISLIEDSIYDYTKGVILQKTKPYFSNSNPVWITYKYEDADFRPTGNISPDVGGNIISSISYSGLATTTHIDYPDGNSKNLIETKNELGQVISKSQNGKSISTTYAPNGQPATITDPAGRTTTTTYNIAGKRTSISDQNTGTVSFTYDILGRVIQQTDARGKNLSFSYDAIGRILTTTPSGGEAVTIYTYDDTSIPYSLGNVTKIIDASGTTEFSYNIQGKPTLQKKIIDGLTLIFEAEYDSLGRGVSLTYPDGTKVYQSYSINGNLQEVTMDSADGTSSGEIVANYEGPIFIDGNPVFRKTAGNGIVTDTFINTINFRTSQLTSKKGDGSTLSNLSYVYDGSGNITSITDNYKPANSQTYTYDIFDRIAIAVGSYGSEGYVYGDDGNLIQKGDYTFTYGDASHVNAVTIANNQNSGSLTYAYDASGNMISRNGDILSYNASGKMSAVIFGNGGEIDYTYNYAGNRVRAFNQTTNTFTYYIDDLYEITNAPGVSSKHTVYIKGSQGEMLTQITREDAVLISENTDTLIAESSSKWFDNLNLCSATTIDCGTYLKNRLYSPIKGFFTYSDYFQKGIPTIYTRVIYIVFIIGFLYLLYPYLLKGNEILERMKFIGLGSPILLISIFSVFILEDCNGILSERRRNAPWFLLPSTSTNPDVNFITSNSTGVSSPTSTDGMPILGAYFYQTDHLGSTIMLTDGYGNQVAGPGQSGVSFISYKPYGEVNYATSTGPDIFRYKFTGQISDSETGLYYYKSRYYDAFLGRFAQADDRTDQGINGLNRYMYVSGNPVGNIDPDGHLNLSQAIHMFNKILRNAARSVDHMWRPVFQAIDHSYRKVFRSVDHSWREHFRRVDHGLRNLWDGGGKGRKGSESGKFGSSIRRIFGDRIGSGLSRAFLIHNPNRVRGMRESTKMAFLGYMITGTIEGAIEGYIIGDAIDANHISRQRKAYDLVSGILDIAILAVGIFVFPEVGILTWASRGASFGNAIRTVGNQYFNPRHERVPMYCYYLFESQKGTLPSNVNQSPTMINYYREACFDGI</sequence>
<dbReference type="InterPro" id="IPR050708">
    <property type="entry name" value="T6SS_VgrG/RHS"/>
</dbReference>
<keyword evidence="5" id="KW-1185">Reference proteome</keyword>
<organism evidence="4 5">
    <name type="scientific">Leptospira hartskeerlii</name>
    <dbReference type="NCBI Taxonomy" id="2023177"/>
    <lineage>
        <taxon>Bacteria</taxon>
        <taxon>Pseudomonadati</taxon>
        <taxon>Spirochaetota</taxon>
        <taxon>Spirochaetia</taxon>
        <taxon>Leptospirales</taxon>
        <taxon>Leptospiraceae</taxon>
        <taxon>Leptospira</taxon>
    </lineage>
</organism>
<evidence type="ECO:0000259" key="3">
    <source>
        <dbReference type="Pfam" id="PF25023"/>
    </source>
</evidence>
<comment type="caution">
    <text evidence="4">The sequence shown here is derived from an EMBL/GenBank/DDBJ whole genome shotgun (WGS) entry which is preliminary data.</text>
</comment>
<dbReference type="Pfam" id="PF25023">
    <property type="entry name" value="TEN_YD-shell"/>
    <property type="match status" value="3"/>
</dbReference>
<protein>
    <recommendedName>
        <fullName evidence="3">Teneurin-like YD-shell domain-containing protein</fullName>
    </recommendedName>
</protein>
<keyword evidence="1" id="KW-0677">Repeat</keyword>
<keyword evidence="2" id="KW-0812">Transmembrane</keyword>
<dbReference type="InterPro" id="IPR028994">
    <property type="entry name" value="Integrin_alpha_N"/>
</dbReference>
<evidence type="ECO:0000256" key="1">
    <source>
        <dbReference type="ARBA" id="ARBA00022737"/>
    </source>
</evidence>
<dbReference type="Gene3D" id="2.180.10.10">
    <property type="entry name" value="RHS repeat-associated core"/>
    <property type="match status" value="3"/>
</dbReference>
<accession>A0A2M9X886</accession>
<feature type="domain" description="Teneurin-like YD-shell" evidence="3">
    <location>
        <begin position="892"/>
        <end position="1336"/>
    </location>
</feature>
<feature type="transmembrane region" description="Helical" evidence="2">
    <location>
        <begin position="1673"/>
        <end position="1691"/>
    </location>
</feature>
<dbReference type="SUPFAM" id="SSF69318">
    <property type="entry name" value="Integrin alpha N-terminal domain"/>
    <property type="match status" value="2"/>
</dbReference>
<feature type="domain" description="Teneurin-like YD-shell" evidence="3">
    <location>
        <begin position="1393"/>
        <end position="1537"/>
    </location>
</feature>
<evidence type="ECO:0000313" key="4">
    <source>
        <dbReference type="EMBL" id="PJZ23910.1"/>
    </source>
</evidence>